<dbReference type="Pfam" id="PF07729">
    <property type="entry name" value="FCD"/>
    <property type="match status" value="1"/>
</dbReference>
<gene>
    <name evidence="5" type="ORF">EBN88_13895</name>
</gene>
<dbReference type="SMART" id="SM00345">
    <property type="entry name" value="HTH_GNTR"/>
    <property type="match status" value="1"/>
</dbReference>
<dbReference type="Pfam" id="PF00392">
    <property type="entry name" value="GntR"/>
    <property type="match status" value="1"/>
</dbReference>
<keyword evidence="2" id="KW-0238">DNA-binding</keyword>
<dbReference type="CDD" id="cd07377">
    <property type="entry name" value="WHTH_GntR"/>
    <property type="match status" value="1"/>
</dbReference>
<dbReference type="PANTHER" id="PTHR43537">
    <property type="entry name" value="TRANSCRIPTIONAL REGULATOR, GNTR FAMILY"/>
    <property type="match status" value="1"/>
</dbReference>
<accession>A0A3M2LQR8</accession>
<dbReference type="SMART" id="SM00895">
    <property type="entry name" value="FCD"/>
    <property type="match status" value="1"/>
</dbReference>
<comment type="caution">
    <text evidence="5">The sequence shown here is derived from an EMBL/GenBank/DDBJ whole genome shotgun (WGS) entry which is preliminary data.</text>
</comment>
<keyword evidence="3" id="KW-0804">Transcription</keyword>
<dbReference type="PANTHER" id="PTHR43537:SF5">
    <property type="entry name" value="UXU OPERON TRANSCRIPTIONAL REGULATOR"/>
    <property type="match status" value="1"/>
</dbReference>
<evidence type="ECO:0000313" key="5">
    <source>
        <dbReference type="EMBL" id="RMI39834.1"/>
    </source>
</evidence>
<dbReference type="SUPFAM" id="SSF48008">
    <property type="entry name" value="GntR ligand-binding domain-like"/>
    <property type="match status" value="1"/>
</dbReference>
<dbReference type="GO" id="GO:0003677">
    <property type="term" value="F:DNA binding"/>
    <property type="evidence" value="ECO:0007669"/>
    <property type="project" value="UniProtKB-KW"/>
</dbReference>
<reference evidence="5 6" key="1">
    <citation type="submission" date="2018-10" db="EMBL/GenBank/DDBJ databases">
        <title>Isolation, diversity and antifungal activity of actinobacteria from wheat.</title>
        <authorList>
            <person name="Han C."/>
        </authorList>
    </citation>
    <scope>NUCLEOTIDE SEQUENCE [LARGE SCALE GENOMIC DNA]</scope>
    <source>
        <strain evidence="5 6">NEAU-YY642</strain>
    </source>
</reference>
<dbReference type="InterPro" id="IPR008920">
    <property type="entry name" value="TF_FadR/GntR_C"/>
</dbReference>
<keyword evidence="1" id="KW-0805">Transcription regulation</keyword>
<dbReference type="InterPro" id="IPR036388">
    <property type="entry name" value="WH-like_DNA-bd_sf"/>
</dbReference>
<feature type="domain" description="HTH gntR-type" evidence="4">
    <location>
        <begin position="1"/>
        <end position="69"/>
    </location>
</feature>
<dbReference type="Gene3D" id="1.10.10.10">
    <property type="entry name" value="Winged helix-like DNA-binding domain superfamily/Winged helix DNA-binding domain"/>
    <property type="match status" value="1"/>
</dbReference>
<dbReference type="AlphaFoldDB" id="A0A3M2LQR8"/>
<evidence type="ECO:0000256" key="3">
    <source>
        <dbReference type="ARBA" id="ARBA00023163"/>
    </source>
</evidence>
<keyword evidence="6" id="KW-1185">Reference proteome</keyword>
<dbReference type="EMBL" id="RFFJ01000066">
    <property type="protein sequence ID" value="RMI39834.1"/>
    <property type="molecule type" value="Genomic_DNA"/>
</dbReference>
<dbReference type="InterPro" id="IPR000524">
    <property type="entry name" value="Tscrpt_reg_HTH_GntR"/>
</dbReference>
<dbReference type="Proteomes" id="UP000278673">
    <property type="component" value="Unassembled WGS sequence"/>
</dbReference>
<evidence type="ECO:0000313" key="6">
    <source>
        <dbReference type="Proteomes" id="UP000278673"/>
    </source>
</evidence>
<dbReference type="RefSeq" id="WP_122184179.1">
    <property type="nucleotide sequence ID" value="NZ_RFFJ01000066.1"/>
</dbReference>
<evidence type="ECO:0000256" key="2">
    <source>
        <dbReference type="ARBA" id="ARBA00023125"/>
    </source>
</evidence>
<dbReference type="InterPro" id="IPR011711">
    <property type="entry name" value="GntR_C"/>
</dbReference>
<dbReference type="Gene3D" id="1.20.120.530">
    <property type="entry name" value="GntR ligand-binding domain-like"/>
    <property type="match status" value="1"/>
</dbReference>
<name>A0A3M2LQR8_9ACTN</name>
<dbReference type="PROSITE" id="PS50949">
    <property type="entry name" value="HTH_GNTR"/>
    <property type="match status" value="1"/>
</dbReference>
<proteinExistence type="predicted"/>
<organism evidence="5 6">
    <name type="scientific">Streptomyces triticirhizae</name>
    <dbReference type="NCBI Taxonomy" id="2483353"/>
    <lineage>
        <taxon>Bacteria</taxon>
        <taxon>Bacillati</taxon>
        <taxon>Actinomycetota</taxon>
        <taxon>Actinomycetes</taxon>
        <taxon>Kitasatosporales</taxon>
        <taxon>Streptomycetaceae</taxon>
        <taxon>Streptomyces</taxon>
    </lineage>
</organism>
<dbReference type="SUPFAM" id="SSF46785">
    <property type="entry name" value="Winged helix' DNA-binding domain"/>
    <property type="match status" value="1"/>
</dbReference>
<dbReference type="GO" id="GO:0003700">
    <property type="term" value="F:DNA-binding transcription factor activity"/>
    <property type="evidence" value="ECO:0007669"/>
    <property type="project" value="InterPro"/>
</dbReference>
<dbReference type="InterPro" id="IPR036390">
    <property type="entry name" value="WH_DNA-bd_sf"/>
</dbReference>
<sequence>MGLVDEAVDRLKEMLITGELGPGDRSPVEKGLAARLGVSRGTLREAVRTLSAMRVLNTRQGDGTCVTSLAPDMLLAGMGCVVDLRQDATVLQFCQVRRMPEPRAMALAAHRISEETLEELEQLLVDAEELVRQPEVDHTALVENDLRFHALVNEASGNPVLAAVVEGMSGGTTRARIWRGKTDAGAAERTVGEHRAILTALRARDADRAGLRAETHVVEVEDWLIEHLGGDATR</sequence>
<protein>
    <submittedName>
        <fullName evidence="5">FadR family transcriptional regulator</fullName>
    </submittedName>
</protein>
<evidence type="ECO:0000256" key="1">
    <source>
        <dbReference type="ARBA" id="ARBA00023015"/>
    </source>
</evidence>
<evidence type="ECO:0000259" key="4">
    <source>
        <dbReference type="PROSITE" id="PS50949"/>
    </source>
</evidence>